<feature type="region of interest" description="Disordered" evidence="1">
    <location>
        <begin position="1"/>
        <end position="20"/>
    </location>
</feature>
<feature type="compositionally biased region" description="Basic residues" evidence="1">
    <location>
        <begin position="1"/>
        <end position="16"/>
    </location>
</feature>
<proteinExistence type="predicted"/>
<accession>A0A518EKC8</accession>
<sequence length="282" mass="30415">MESPRSKAKPMNRLKSRAASSTRLRLTGSLLLLGVAAGCRAPAESTDVGTLPNRSDIAMDSAKGDARDAGPSNQPTPVEGADRKDLLDCYAYVSGVSAVETAEALREAGIQVEVLASDQIPADDSRPILLMGLLDRKRTREDPEQEVPSMDALRDRRIVAVGWGAMNWVSRLRLQVRAGYCAHGMPDGIVPISPAAVATVKEGAPMLARPLYSLEDRNATFFGLYLGKPARTTDLEVIALFDGDRRYAAAARHGQVSFVGLNTPVQDWSDDLKALVRAMLDE</sequence>
<gene>
    <name evidence="2" type="ORF">Poly30_00340</name>
</gene>
<organism evidence="2 3">
    <name type="scientific">Saltatorellus ferox</name>
    <dbReference type="NCBI Taxonomy" id="2528018"/>
    <lineage>
        <taxon>Bacteria</taxon>
        <taxon>Pseudomonadati</taxon>
        <taxon>Planctomycetota</taxon>
        <taxon>Planctomycetia</taxon>
        <taxon>Planctomycetia incertae sedis</taxon>
        <taxon>Saltatorellus</taxon>
    </lineage>
</organism>
<name>A0A518EKC8_9BACT</name>
<reference evidence="2 3" key="1">
    <citation type="submission" date="2019-02" db="EMBL/GenBank/DDBJ databases">
        <title>Deep-cultivation of Planctomycetes and their phenomic and genomic characterization uncovers novel biology.</title>
        <authorList>
            <person name="Wiegand S."/>
            <person name="Jogler M."/>
            <person name="Boedeker C."/>
            <person name="Pinto D."/>
            <person name="Vollmers J."/>
            <person name="Rivas-Marin E."/>
            <person name="Kohn T."/>
            <person name="Peeters S.H."/>
            <person name="Heuer A."/>
            <person name="Rast P."/>
            <person name="Oberbeckmann S."/>
            <person name="Bunk B."/>
            <person name="Jeske O."/>
            <person name="Meyerdierks A."/>
            <person name="Storesund J.E."/>
            <person name="Kallscheuer N."/>
            <person name="Luecker S."/>
            <person name="Lage O.M."/>
            <person name="Pohl T."/>
            <person name="Merkel B.J."/>
            <person name="Hornburger P."/>
            <person name="Mueller R.-W."/>
            <person name="Bruemmer F."/>
            <person name="Labrenz M."/>
            <person name="Spormann A.M."/>
            <person name="Op den Camp H."/>
            <person name="Overmann J."/>
            <person name="Amann R."/>
            <person name="Jetten M.S.M."/>
            <person name="Mascher T."/>
            <person name="Medema M.H."/>
            <person name="Devos D.P."/>
            <person name="Kaster A.-K."/>
            <person name="Ovreas L."/>
            <person name="Rohde M."/>
            <person name="Galperin M.Y."/>
            <person name="Jogler C."/>
        </authorList>
    </citation>
    <scope>NUCLEOTIDE SEQUENCE [LARGE SCALE GENOMIC DNA]</scope>
    <source>
        <strain evidence="2 3">Poly30</strain>
    </source>
</reference>
<keyword evidence="3" id="KW-1185">Reference proteome</keyword>
<evidence type="ECO:0000313" key="3">
    <source>
        <dbReference type="Proteomes" id="UP000320390"/>
    </source>
</evidence>
<evidence type="ECO:0000256" key="1">
    <source>
        <dbReference type="SAM" id="MobiDB-lite"/>
    </source>
</evidence>
<dbReference type="EMBL" id="CP036434">
    <property type="protein sequence ID" value="QDV04543.1"/>
    <property type="molecule type" value="Genomic_DNA"/>
</dbReference>
<feature type="region of interest" description="Disordered" evidence="1">
    <location>
        <begin position="43"/>
        <end position="81"/>
    </location>
</feature>
<dbReference type="AlphaFoldDB" id="A0A518EKC8"/>
<protein>
    <submittedName>
        <fullName evidence="2">Uncharacterized protein</fullName>
    </submittedName>
</protein>
<evidence type="ECO:0000313" key="2">
    <source>
        <dbReference type="EMBL" id="QDV04543.1"/>
    </source>
</evidence>
<dbReference type="Proteomes" id="UP000320390">
    <property type="component" value="Chromosome"/>
</dbReference>